<keyword evidence="4" id="KW-0732">Signal</keyword>
<dbReference type="PROSITE" id="PS50005">
    <property type="entry name" value="TPR"/>
    <property type="match status" value="1"/>
</dbReference>
<dbReference type="PANTHER" id="PTHR47691">
    <property type="entry name" value="REGULATOR-RELATED"/>
    <property type="match status" value="1"/>
</dbReference>
<feature type="signal peptide" evidence="4">
    <location>
        <begin position="1"/>
        <end position="29"/>
    </location>
</feature>
<dbReference type="EMBL" id="WIUZ02000005">
    <property type="protein sequence ID" value="KAF9787209.1"/>
    <property type="molecule type" value="Genomic_DNA"/>
</dbReference>
<dbReference type="AlphaFoldDB" id="A0A9P6HKH8"/>
<organism evidence="5 6">
    <name type="scientific">Thelephora terrestris</name>
    <dbReference type="NCBI Taxonomy" id="56493"/>
    <lineage>
        <taxon>Eukaryota</taxon>
        <taxon>Fungi</taxon>
        <taxon>Dikarya</taxon>
        <taxon>Basidiomycota</taxon>
        <taxon>Agaricomycotina</taxon>
        <taxon>Agaricomycetes</taxon>
        <taxon>Thelephorales</taxon>
        <taxon>Thelephoraceae</taxon>
        <taxon>Thelephora</taxon>
    </lineage>
</organism>
<evidence type="ECO:0008006" key="7">
    <source>
        <dbReference type="Google" id="ProtNLM"/>
    </source>
</evidence>
<dbReference type="InterPro" id="IPR011990">
    <property type="entry name" value="TPR-like_helical_dom_sf"/>
</dbReference>
<keyword evidence="1" id="KW-0677">Repeat</keyword>
<dbReference type="SUPFAM" id="SSF48452">
    <property type="entry name" value="TPR-like"/>
    <property type="match status" value="1"/>
</dbReference>
<feature type="repeat" description="TPR" evidence="3">
    <location>
        <begin position="751"/>
        <end position="784"/>
    </location>
</feature>
<protein>
    <recommendedName>
        <fullName evidence="7">AAA+ ATPase domain-containing protein</fullName>
    </recommendedName>
</protein>
<evidence type="ECO:0000313" key="6">
    <source>
        <dbReference type="Proteomes" id="UP000736335"/>
    </source>
</evidence>
<dbReference type="SUPFAM" id="SSF52540">
    <property type="entry name" value="P-loop containing nucleoside triphosphate hydrolases"/>
    <property type="match status" value="1"/>
</dbReference>
<dbReference type="Gene3D" id="1.25.40.10">
    <property type="entry name" value="Tetratricopeptide repeat domain"/>
    <property type="match status" value="1"/>
</dbReference>
<evidence type="ECO:0000256" key="2">
    <source>
        <dbReference type="ARBA" id="ARBA00022803"/>
    </source>
</evidence>
<reference evidence="5" key="1">
    <citation type="journal article" date="2020" name="Nat. Commun.">
        <title>Large-scale genome sequencing of mycorrhizal fungi provides insights into the early evolution of symbiotic traits.</title>
        <authorList>
            <person name="Miyauchi S."/>
            <person name="Kiss E."/>
            <person name="Kuo A."/>
            <person name="Drula E."/>
            <person name="Kohler A."/>
            <person name="Sanchez-Garcia M."/>
            <person name="Morin E."/>
            <person name="Andreopoulos B."/>
            <person name="Barry K.W."/>
            <person name="Bonito G."/>
            <person name="Buee M."/>
            <person name="Carver A."/>
            <person name="Chen C."/>
            <person name="Cichocki N."/>
            <person name="Clum A."/>
            <person name="Culley D."/>
            <person name="Crous P.W."/>
            <person name="Fauchery L."/>
            <person name="Girlanda M."/>
            <person name="Hayes R.D."/>
            <person name="Keri Z."/>
            <person name="LaButti K."/>
            <person name="Lipzen A."/>
            <person name="Lombard V."/>
            <person name="Magnuson J."/>
            <person name="Maillard F."/>
            <person name="Murat C."/>
            <person name="Nolan M."/>
            <person name="Ohm R.A."/>
            <person name="Pangilinan J."/>
            <person name="Pereira M.F."/>
            <person name="Perotto S."/>
            <person name="Peter M."/>
            <person name="Pfister S."/>
            <person name="Riley R."/>
            <person name="Sitrit Y."/>
            <person name="Stielow J.B."/>
            <person name="Szollosi G."/>
            <person name="Zifcakova L."/>
            <person name="Stursova M."/>
            <person name="Spatafora J.W."/>
            <person name="Tedersoo L."/>
            <person name="Vaario L.M."/>
            <person name="Yamada A."/>
            <person name="Yan M."/>
            <person name="Wang P."/>
            <person name="Xu J."/>
            <person name="Bruns T."/>
            <person name="Baldrian P."/>
            <person name="Vilgalys R."/>
            <person name="Dunand C."/>
            <person name="Henrissat B."/>
            <person name="Grigoriev I.V."/>
            <person name="Hibbett D."/>
            <person name="Nagy L.G."/>
            <person name="Martin F.M."/>
        </authorList>
    </citation>
    <scope>NUCLEOTIDE SEQUENCE</scope>
    <source>
        <strain evidence="5">UH-Tt-Lm1</strain>
    </source>
</reference>
<evidence type="ECO:0000256" key="4">
    <source>
        <dbReference type="SAM" id="SignalP"/>
    </source>
</evidence>
<accession>A0A9P6HKH8</accession>
<dbReference type="OrthoDB" id="1534087at2759"/>
<proteinExistence type="predicted"/>
<feature type="chain" id="PRO_5040271481" description="AAA+ ATPase domain-containing protein" evidence="4">
    <location>
        <begin position="30"/>
        <end position="909"/>
    </location>
</feature>
<comment type="caution">
    <text evidence="5">The sequence shown here is derived from an EMBL/GenBank/DDBJ whole genome shotgun (WGS) entry which is preliminary data.</text>
</comment>
<dbReference type="Proteomes" id="UP000736335">
    <property type="component" value="Unassembled WGS sequence"/>
</dbReference>
<dbReference type="PANTHER" id="PTHR47691:SF3">
    <property type="entry name" value="HTH-TYPE TRANSCRIPTIONAL REGULATOR RV0890C-RELATED"/>
    <property type="match status" value="1"/>
</dbReference>
<dbReference type="InterPro" id="IPR019734">
    <property type="entry name" value="TPR_rpt"/>
</dbReference>
<name>A0A9P6HKH8_9AGAM</name>
<sequence length="909" mass="102172">MDTHPQGTTRRAKLTVVLAAVNLARDVSATVPPARIAFAAVSTLLTMIREHMVNDEEYYELGIACADICNALDRGIHGRRVNELSPSVFIAIEKLTTINRIIIRLGKRPATSRFLYAKDDQNIIATCKEDLNRVVQVFNAELAIVTHIMVTDIHRNVVTGRDDASSWRPSTEEKPEISNTIGSTVSLSHSVPLGELPPFPRACFGRDEVVMKIVGLAEKLEPIALIGAAGIGKTSIALTVLNHDHIKQQFGDNRRFIRCDQFPPSRAHFLAHLSKVVGSHIETPEDLTSVLSSGKMILFLDNAESILDPQGTHAREVYAVVEQLSRLNNICLGITSRISTVPPRCKRPTIPTLSVESACDIFYDIYNIGGRSTIISDLVGRLDCHALSITLLATTASHNMWDYDRLAKEWDAHRTQILQTYYNESLAATIELTLASPTFRNLTASPTFHKLVTSPTVRKFVPSPMLRTLGPDVRELLGVVAFFPQGVDESNLDWLFPTVSDRKNIFDKFCVLSLAYRSNGFITMLAPIRDYFRPKDPKSSRLLCAIKNLYFSRLAVRLDPDGPGFAEAKWIMTEDVNAEYLLDVLTSIDANSDEVWKACDHFMTHLYWHKPRQTVLRAKIEGLPDDHHSKPGYLFKLSRLFASIGNHVEQKRLLTHALKLERMRGDDDQTARALTELSDANRMLGLLKEGIQRAEEALRIYERLGHAMGQAKSLNDLARLLFDDKQLDAAKDAASRALMLLPYKGQEFQLCQSHRVLGNIYRSKGKREKAINYFEEALKIASPFNWHHQLFWIHHSLALLYFDEDEFDGAHLHVKRAKSHAVDNSYNLGRAMEVQAQVWYRQRRLQDATSEALNAMMIYEKLGATRDVRSCRALLRHVGKAIKRQASGTLSNSGSIGGFSEHCACPYVY</sequence>
<evidence type="ECO:0000313" key="5">
    <source>
        <dbReference type="EMBL" id="KAF9787209.1"/>
    </source>
</evidence>
<dbReference type="Gene3D" id="3.40.50.300">
    <property type="entry name" value="P-loop containing nucleotide triphosphate hydrolases"/>
    <property type="match status" value="1"/>
</dbReference>
<dbReference type="SMART" id="SM00028">
    <property type="entry name" value="TPR"/>
    <property type="match status" value="4"/>
</dbReference>
<dbReference type="InterPro" id="IPR027417">
    <property type="entry name" value="P-loop_NTPase"/>
</dbReference>
<evidence type="ECO:0000256" key="1">
    <source>
        <dbReference type="ARBA" id="ARBA00022737"/>
    </source>
</evidence>
<keyword evidence="6" id="KW-1185">Reference proteome</keyword>
<dbReference type="CDD" id="cd21037">
    <property type="entry name" value="MLKL_NTD"/>
    <property type="match status" value="1"/>
</dbReference>
<gene>
    <name evidence="5" type="ORF">BJ322DRAFT_1107279</name>
</gene>
<keyword evidence="2 3" id="KW-0802">TPR repeat</keyword>
<dbReference type="InterPro" id="IPR059179">
    <property type="entry name" value="MLKL-like_MCAfunc"/>
</dbReference>
<dbReference type="Pfam" id="PF07719">
    <property type="entry name" value="TPR_2"/>
    <property type="match status" value="1"/>
</dbReference>
<evidence type="ECO:0000256" key="3">
    <source>
        <dbReference type="PROSITE-ProRule" id="PRU00339"/>
    </source>
</evidence>
<reference evidence="5" key="2">
    <citation type="submission" date="2020-11" db="EMBL/GenBank/DDBJ databases">
        <authorList>
            <consortium name="DOE Joint Genome Institute"/>
            <person name="Kuo A."/>
            <person name="Miyauchi S."/>
            <person name="Kiss E."/>
            <person name="Drula E."/>
            <person name="Kohler A."/>
            <person name="Sanchez-Garcia M."/>
            <person name="Andreopoulos B."/>
            <person name="Barry K.W."/>
            <person name="Bonito G."/>
            <person name="Buee M."/>
            <person name="Carver A."/>
            <person name="Chen C."/>
            <person name="Cichocki N."/>
            <person name="Clum A."/>
            <person name="Culley D."/>
            <person name="Crous P.W."/>
            <person name="Fauchery L."/>
            <person name="Girlanda M."/>
            <person name="Hayes R."/>
            <person name="Keri Z."/>
            <person name="Labutti K."/>
            <person name="Lipzen A."/>
            <person name="Lombard V."/>
            <person name="Magnuson J."/>
            <person name="Maillard F."/>
            <person name="Morin E."/>
            <person name="Murat C."/>
            <person name="Nolan M."/>
            <person name="Ohm R."/>
            <person name="Pangilinan J."/>
            <person name="Pereira M."/>
            <person name="Perotto S."/>
            <person name="Peter M."/>
            <person name="Riley R."/>
            <person name="Sitrit Y."/>
            <person name="Stielow B."/>
            <person name="Szollosi G."/>
            <person name="Zifcakova L."/>
            <person name="Stursova M."/>
            <person name="Spatafora J.W."/>
            <person name="Tedersoo L."/>
            <person name="Vaario L.-M."/>
            <person name="Yamada A."/>
            <person name="Yan M."/>
            <person name="Wang P."/>
            <person name="Xu J."/>
            <person name="Bruns T."/>
            <person name="Baldrian P."/>
            <person name="Vilgalys R."/>
            <person name="Henrissat B."/>
            <person name="Grigoriev I.V."/>
            <person name="Hibbett D."/>
            <person name="Nagy L.G."/>
            <person name="Martin F.M."/>
        </authorList>
    </citation>
    <scope>NUCLEOTIDE SEQUENCE</scope>
    <source>
        <strain evidence="5">UH-Tt-Lm1</strain>
    </source>
</reference>
<dbReference type="InterPro" id="IPR013105">
    <property type="entry name" value="TPR_2"/>
</dbReference>